<name>A0ABT9PCF9_9ACTN</name>
<organism evidence="1 2">
    <name type="scientific">Kineosporia succinea</name>
    <dbReference type="NCBI Taxonomy" id="84632"/>
    <lineage>
        <taxon>Bacteria</taxon>
        <taxon>Bacillati</taxon>
        <taxon>Actinomycetota</taxon>
        <taxon>Actinomycetes</taxon>
        <taxon>Kineosporiales</taxon>
        <taxon>Kineosporiaceae</taxon>
        <taxon>Kineosporia</taxon>
    </lineage>
</organism>
<gene>
    <name evidence="1" type="ORF">J2S57_006145</name>
</gene>
<evidence type="ECO:0000313" key="2">
    <source>
        <dbReference type="Proteomes" id="UP001235712"/>
    </source>
</evidence>
<dbReference type="PROSITE" id="PS51257">
    <property type="entry name" value="PROKAR_LIPOPROTEIN"/>
    <property type="match status" value="1"/>
</dbReference>
<dbReference type="EMBL" id="JAUSQZ010000001">
    <property type="protein sequence ID" value="MDP9830396.1"/>
    <property type="molecule type" value="Genomic_DNA"/>
</dbReference>
<protein>
    <recommendedName>
        <fullName evidence="3">PH (Pleckstrin Homology) domain-containing protein</fullName>
    </recommendedName>
</protein>
<dbReference type="RefSeq" id="WP_307249468.1">
    <property type="nucleotide sequence ID" value="NZ_JAUSQZ010000001.1"/>
</dbReference>
<dbReference type="Proteomes" id="UP001235712">
    <property type="component" value="Unassembled WGS sequence"/>
</dbReference>
<evidence type="ECO:0000313" key="1">
    <source>
        <dbReference type="EMBL" id="MDP9830396.1"/>
    </source>
</evidence>
<comment type="caution">
    <text evidence="1">The sequence shown here is derived from an EMBL/GenBank/DDBJ whole genome shotgun (WGS) entry which is preliminary data.</text>
</comment>
<keyword evidence="2" id="KW-1185">Reference proteome</keyword>
<sequence>MTSKRRLALAMAGVAGVACLVAGGLLIGWLHAIFLTAMGMMYFALDQRFRTVVTRDTIQARGIVHSWTMPVDQTQELVIRDVGGDPVYVLTTGGRRRRLPKVEPEHVPAISELTGLPIHDQRS</sequence>
<evidence type="ECO:0008006" key="3">
    <source>
        <dbReference type="Google" id="ProtNLM"/>
    </source>
</evidence>
<proteinExistence type="predicted"/>
<accession>A0ABT9PCF9</accession>
<reference evidence="1 2" key="1">
    <citation type="submission" date="2023-07" db="EMBL/GenBank/DDBJ databases">
        <title>Sequencing the genomes of 1000 actinobacteria strains.</title>
        <authorList>
            <person name="Klenk H.-P."/>
        </authorList>
    </citation>
    <scope>NUCLEOTIDE SEQUENCE [LARGE SCALE GENOMIC DNA]</scope>
    <source>
        <strain evidence="1 2">DSM 44388</strain>
    </source>
</reference>